<dbReference type="InterPro" id="IPR005467">
    <property type="entry name" value="His_kinase_dom"/>
</dbReference>
<organism evidence="11 12">
    <name type="scientific">Anaerobacillus alkaliphilus</name>
    <dbReference type="NCBI Taxonomy" id="1548597"/>
    <lineage>
        <taxon>Bacteria</taxon>
        <taxon>Bacillati</taxon>
        <taxon>Bacillota</taxon>
        <taxon>Bacilli</taxon>
        <taxon>Bacillales</taxon>
        <taxon>Bacillaceae</taxon>
        <taxon>Anaerobacillus</taxon>
    </lineage>
</organism>
<evidence type="ECO:0000256" key="8">
    <source>
        <dbReference type="ARBA" id="ARBA00023012"/>
    </source>
</evidence>
<dbReference type="Gene3D" id="3.30.565.10">
    <property type="entry name" value="Histidine kinase-like ATPase, C-terminal domain"/>
    <property type="match status" value="1"/>
</dbReference>
<dbReference type="InterPro" id="IPR003594">
    <property type="entry name" value="HATPase_dom"/>
</dbReference>
<dbReference type="PANTHER" id="PTHR43065">
    <property type="entry name" value="SENSOR HISTIDINE KINASE"/>
    <property type="match status" value="1"/>
</dbReference>
<keyword evidence="12" id="KW-1185">Reference proteome</keyword>
<sequence length="403" mass="46658">MQLNLLIKQRNGLVMRVLWISYLLMTIFYLLIDPQITTVWPPVGFVICILCTILVKVDKYEEWIMYTIITAVIGYLSYLNWQYPYLVNYIFLLFGIIIASLYQSYKAILYSGVLTLISLVFFYLFNFEQIFSSIIKLDVIYFILFAVLLMIFFFYHVKFTRILWLKAQENEKMTKEQLSKTEEKLIQSEKLSMTGQLAAGIAHEIRNPLTVLSGFVQLLDKDEKNREIMLSEIERINLIVSELLILAKPKEINFHQVHLEETLNEVYVLFKSQFHQQEIQVNLCYSEDNFYILGNKNQLKQVFINIFKNAIEAIESEGFIDVSVKEVDRKIIATIFNNGPKIDDAILNDIGQPFITSKEKGTGLGLMISNKIVSDHGGELHIYNGERIGVTIEIALPVSLKIN</sequence>
<reference evidence="11 12" key="1">
    <citation type="journal article" date="2019" name="Int. J. Syst. Evol. Microbiol.">
        <title>Anaerobacillus alkaliphilus sp. nov., a novel alkaliphilic and moderately halophilic bacterium.</title>
        <authorList>
            <person name="Borsodi A.K."/>
            <person name="Aszalos J.M."/>
            <person name="Bihari P."/>
            <person name="Nagy I."/>
            <person name="Schumann P."/>
            <person name="Sproer C."/>
            <person name="Kovacs A.L."/>
            <person name="Boka K."/>
            <person name="Dobosy P."/>
            <person name="Ovari M."/>
            <person name="Szili-Kovacs T."/>
            <person name="Toth E."/>
        </authorList>
    </citation>
    <scope>NUCLEOTIDE SEQUENCE [LARGE SCALE GENOMIC DNA]</scope>
    <source>
        <strain evidence="11 12">B16-10</strain>
    </source>
</reference>
<evidence type="ECO:0000256" key="6">
    <source>
        <dbReference type="ARBA" id="ARBA00022777"/>
    </source>
</evidence>
<dbReference type="RefSeq" id="WP_129076645.1">
    <property type="nucleotide sequence ID" value="NZ_QOUX01000001.1"/>
</dbReference>
<dbReference type="PROSITE" id="PS50109">
    <property type="entry name" value="HIS_KIN"/>
    <property type="match status" value="1"/>
</dbReference>
<gene>
    <name evidence="11" type="ORF">DS745_02620</name>
</gene>
<comment type="catalytic activity">
    <reaction evidence="1">
        <text>ATP + protein L-histidine = ADP + protein N-phospho-L-histidine.</text>
        <dbReference type="EC" id="2.7.13.3"/>
    </reaction>
</comment>
<dbReference type="EMBL" id="QOUX01000001">
    <property type="protein sequence ID" value="RXJ04297.1"/>
    <property type="molecule type" value="Genomic_DNA"/>
</dbReference>
<feature type="transmembrane region" description="Helical" evidence="9">
    <location>
        <begin position="139"/>
        <end position="157"/>
    </location>
</feature>
<dbReference type="SMART" id="SM00388">
    <property type="entry name" value="HisKA"/>
    <property type="match status" value="1"/>
</dbReference>
<dbReference type="GO" id="GO:0000155">
    <property type="term" value="F:phosphorelay sensor kinase activity"/>
    <property type="evidence" value="ECO:0007669"/>
    <property type="project" value="InterPro"/>
</dbReference>
<protein>
    <recommendedName>
        <fullName evidence="2">histidine kinase</fullName>
        <ecNumber evidence="2">2.7.13.3</ecNumber>
    </recommendedName>
</protein>
<feature type="transmembrane region" description="Helical" evidence="9">
    <location>
        <begin position="107"/>
        <end position="127"/>
    </location>
</feature>
<accession>A0A4Q0VX27</accession>
<keyword evidence="3" id="KW-0597">Phosphoprotein</keyword>
<evidence type="ECO:0000259" key="10">
    <source>
        <dbReference type="PROSITE" id="PS50109"/>
    </source>
</evidence>
<dbReference type="PRINTS" id="PR00344">
    <property type="entry name" value="BCTRLSENSOR"/>
</dbReference>
<keyword evidence="9" id="KW-0472">Membrane</keyword>
<evidence type="ECO:0000256" key="1">
    <source>
        <dbReference type="ARBA" id="ARBA00000085"/>
    </source>
</evidence>
<feature type="transmembrane region" description="Helical" evidence="9">
    <location>
        <begin position="12"/>
        <end position="32"/>
    </location>
</feature>
<keyword evidence="8" id="KW-0902">Two-component regulatory system</keyword>
<evidence type="ECO:0000313" key="12">
    <source>
        <dbReference type="Proteomes" id="UP000290649"/>
    </source>
</evidence>
<feature type="transmembrane region" description="Helical" evidence="9">
    <location>
        <begin position="38"/>
        <end position="56"/>
    </location>
</feature>
<dbReference type="Pfam" id="PF00512">
    <property type="entry name" value="HisKA"/>
    <property type="match status" value="1"/>
</dbReference>
<dbReference type="CDD" id="cd00082">
    <property type="entry name" value="HisKA"/>
    <property type="match status" value="1"/>
</dbReference>
<dbReference type="GO" id="GO:0005524">
    <property type="term" value="F:ATP binding"/>
    <property type="evidence" value="ECO:0007669"/>
    <property type="project" value="UniProtKB-KW"/>
</dbReference>
<name>A0A4Q0VX27_9BACI</name>
<dbReference type="Proteomes" id="UP000290649">
    <property type="component" value="Unassembled WGS sequence"/>
</dbReference>
<keyword evidence="4" id="KW-0808">Transferase</keyword>
<keyword evidence="9" id="KW-0812">Transmembrane</keyword>
<dbReference type="InterPro" id="IPR003661">
    <property type="entry name" value="HisK_dim/P_dom"/>
</dbReference>
<dbReference type="EC" id="2.7.13.3" evidence="2"/>
<evidence type="ECO:0000256" key="3">
    <source>
        <dbReference type="ARBA" id="ARBA00022553"/>
    </source>
</evidence>
<keyword evidence="6" id="KW-0418">Kinase</keyword>
<dbReference type="AlphaFoldDB" id="A0A4Q0VX27"/>
<dbReference type="InterPro" id="IPR004358">
    <property type="entry name" value="Sig_transdc_His_kin-like_C"/>
</dbReference>
<evidence type="ECO:0000256" key="5">
    <source>
        <dbReference type="ARBA" id="ARBA00022741"/>
    </source>
</evidence>
<evidence type="ECO:0000256" key="4">
    <source>
        <dbReference type="ARBA" id="ARBA00022679"/>
    </source>
</evidence>
<dbReference type="PANTHER" id="PTHR43065:SF10">
    <property type="entry name" value="PEROXIDE STRESS-ACTIVATED HISTIDINE KINASE MAK3"/>
    <property type="match status" value="1"/>
</dbReference>
<feature type="domain" description="Histidine kinase" evidence="10">
    <location>
        <begin position="200"/>
        <end position="400"/>
    </location>
</feature>
<dbReference type="SUPFAM" id="SSF55874">
    <property type="entry name" value="ATPase domain of HSP90 chaperone/DNA topoisomerase II/histidine kinase"/>
    <property type="match status" value="1"/>
</dbReference>
<keyword evidence="5" id="KW-0547">Nucleotide-binding</keyword>
<dbReference type="SMART" id="SM00387">
    <property type="entry name" value="HATPase_c"/>
    <property type="match status" value="1"/>
</dbReference>
<dbReference type="OrthoDB" id="9815750at2"/>
<keyword evidence="9" id="KW-1133">Transmembrane helix</keyword>
<proteinExistence type="predicted"/>
<feature type="transmembrane region" description="Helical" evidence="9">
    <location>
        <begin position="85"/>
        <end position="102"/>
    </location>
</feature>
<evidence type="ECO:0000256" key="2">
    <source>
        <dbReference type="ARBA" id="ARBA00012438"/>
    </source>
</evidence>
<comment type="caution">
    <text evidence="11">The sequence shown here is derived from an EMBL/GenBank/DDBJ whole genome shotgun (WGS) entry which is preliminary data.</text>
</comment>
<dbReference type="Gene3D" id="1.10.287.130">
    <property type="match status" value="1"/>
</dbReference>
<keyword evidence="7" id="KW-0067">ATP-binding</keyword>
<evidence type="ECO:0000313" key="11">
    <source>
        <dbReference type="EMBL" id="RXJ04297.1"/>
    </source>
</evidence>
<evidence type="ECO:0000256" key="7">
    <source>
        <dbReference type="ARBA" id="ARBA00022840"/>
    </source>
</evidence>
<evidence type="ECO:0000256" key="9">
    <source>
        <dbReference type="SAM" id="Phobius"/>
    </source>
</evidence>
<dbReference type="Pfam" id="PF02518">
    <property type="entry name" value="HATPase_c"/>
    <property type="match status" value="1"/>
</dbReference>
<dbReference type="InterPro" id="IPR036097">
    <property type="entry name" value="HisK_dim/P_sf"/>
</dbReference>
<dbReference type="SUPFAM" id="SSF47384">
    <property type="entry name" value="Homodimeric domain of signal transducing histidine kinase"/>
    <property type="match status" value="1"/>
</dbReference>
<dbReference type="InterPro" id="IPR036890">
    <property type="entry name" value="HATPase_C_sf"/>
</dbReference>